<dbReference type="EMBL" id="AASEPP010000157">
    <property type="protein sequence ID" value="EFC2249750.1"/>
    <property type="molecule type" value="Genomic_DNA"/>
</dbReference>
<name>A0A8S7II59_ECOLX</name>
<comment type="caution">
    <text evidence="1">The sequence shown here is derived from an EMBL/GenBank/DDBJ whole genome shotgun (WGS) entry which is preliminary data.</text>
</comment>
<dbReference type="RefSeq" id="WP_050940609.1">
    <property type="nucleotide sequence ID" value="NZ_JAGMHU010000045.1"/>
</dbReference>
<gene>
    <name evidence="1" type="ORF">E5H86_29290</name>
</gene>
<reference evidence="1 2" key="1">
    <citation type="submission" date="2019-04" db="EMBL/GenBank/DDBJ databases">
        <authorList>
            <consortium name="NARMS: The National Antimicrobial Resistance Monitoring System"/>
        </authorList>
    </citation>
    <scope>NUCLEOTIDE SEQUENCE [LARGE SCALE GENOMIC DNA]</scope>
    <source>
        <strain evidence="1 2">FSIS11919500</strain>
    </source>
</reference>
<dbReference type="AlphaFoldDB" id="A0A8S7II59"/>
<accession>A0A8S7II59</accession>
<evidence type="ECO:0000313" key="1">
    <source>
        <dbReference type="EMBL" id="EFC2249750.1"/>
    </source>
</evidence>
<dbReference type="Proteomes" id="UP000531916">
    <property type="component" value="Unassembled WGS sequence"/>
</dbReference>
<organism evidence="1 2">
    <name type="scientific">Escherichia coli</name>
    <dbReference type="NCBI Taxonomy" id="562"/>
    <lineage>
        <taxon>Bacteria</taxon>
        <taxon>Pseudomonadati</taxon>
        <taxon>Pseudomonadota</taxon>
        <taxon>Gammaproteobacteria</taxon>
        <taxon>Enterobacterales</taxon>
        <taxon>Enterobacteriaceae</taxon>
        <taxon>Escherichia</taxon>
    </lineage>
</organism>
<protein>
    <submittedName>
        <fullName evidence="1">Uncharacterized protein</fullName>
    </submittedName>
</protein>
<evidence type="ECO:0000313" key="2">
    <source>
        <dbReference type="Proteomes" id="UP000531916"/>
    </source>
</evidence>
<sequence length="159" mass="18536">MTVLQNAVLRKSQLVFGAVAGIQELTSKRLQKKCRVLAERENPFRIMEFTNFLNCGQHHLFVLQKVEGNIPHTAMPDAKAFAGGVITGKRFIGLMVVDRVEEKILVYQYARSNWTDRKFEENIRISYDSPVYALKHFTKVNIWFWQRELHILLNKTKGR</sequence>
<proteinExistence type="predicted"/>